<dbReference type="GO" id="GO:0009228">
    <property type="term" value="P:thiamine biosynthetic process"/>
    <property type="evidence" value="ECO:0007669"/>
    <property type="project" value="InterPro"/>
</dbReference>
<reference evidence="3 4" key="1">
    <citation type="submission" date="2019-01" db="EMBL/GenBank/DDBJ databases">
        <title>Sinorhodobacter populi sp. nov. isolated from the symptomatic bark tissue of Populus euramericana canker.</title>
        <authorList>
            <person name="Xu G."/>
        </authorList>
    </citation>
    <scope>NUCLEOTIDE SEQUENCE [LARGE SCALE GENOMIC DNA]</scope>
    <source>
        <strain evidence="3 4">2D-5</strain>
    </source>
</reference>
<keyword evidence="4" id="KW-1185">Reference proteome</keyword>
<dbReference type="Gene3D" id="3.40.190.10">
    <property type="entry name" value="Periplasmic binding protein-like II"/>
    <property type="match status" value="2"/>
</dbReference>
<protein>
    <submittedName>
        <fullName evidence="3">ABC transporter ATP-binding protein</fullName>
    </submittedName>
</protein>
<dbReference type="Proteomes" id="UP000285710">
    <property type="component" value="Unassembled WGS sequence"/>
</dbReference>
<evidence type="ECO:0000313" key="4">
    <source>
        <dbReference type="Proteomes" id="UP000285710"/>
    </source>
</evidence>
<feature type="chain" id="PRO_5019565849" evidence="1">
    <location>
        <begin position="22"/>
        <end position="320"/>
    </location>
</feature>
<feature type="domain" description="SsuA/THI5-like" evidence="2">
    <location>
        <begin position="34"/>
        <end position="246"/>
    </location>
</feature>
<keyword evidence="1" id="KW-0732">Signal</keyword>
<name>A0A443IJ52_9RHOB</name>
<evidence type="ECO:0000256" key="1">
    <source>
        <dbReference type="SAM" id="SignalP"/>
    </source>
</evidence>
<evidence type="ECO:0000313" key="3">
    <source>
        <dbReference type="EMBL" id="RWR04444.1"/>
    </source>
</evidence>
<dbReference type="InterPro" id="IPR015168">
    <property type="entry name" value="SsuA/THI5"/>
</dbReference>
<keyword evidence="3" id="KW-0067">ATP-binding</keyword>
<proteinExistence type="predicted"/>
<dbReference type="CDD" id="cd13651">
    <property type="entry name" value="PBP2_ThiY"/>
    <property type="match status" value="1"/>
</dbReference>
<dbReference type="InterPro" id="IPR027939">
    <property type="entry name" value="NMT1/THI5"/>
</dbReference>
<dbReference type="SUPFAM" id="SSF53850">
    <property type="entry name" value="Periplasmic binding protein-like II"/>
    <property type="match status" value="1"/>
</dbReference>
<dbReference type="RefSeq" id="WP_128271082.1">
    <property type="nucleotide sequence ID" value="NZ_SAUW01000053.1"/>
</dbReference>
<dbReference type="AlphaFoldDB" id="A0A443IJ52"/>
<dbReference type="Pfam" id="PF09084">
    <property type="entry name" value="NMT1"/>
    <property type="match status" value="1"/>
</dbReference>
<dbReference type="GO" id="GO:0005524">
    <property type="term" value="F:ATP binding"/>
    <property type="evidence" value="ECO:0007669"/>
    <property type="project" value="UniProtKB-KW"/>
</dbReference>
<comment type="caution">
    <text evidence="3">The sequence shown here is derived from an EMBL/GenBank/DDBJ whole genome shotgun (WGS) entry which is preliminary data.</text>
</comment>
<keyword evidence="3" id="KW-0547">Nucleotide-binding</keyword>
<dbReference type="PANTHER" id="PTHR31528:SF3">
    <property type="entry name" value="THIAMINE BIOSYNTHESIS PROTEIN HI_0357-RELATED"/>
    <property type="match status" value="1"/>
</dbReference>
<reference evidence="3 4" key="2">
    <citation type="submission" date="2019-01" db="EMBL/GenBank/DDBJ databases">
        <authorList>
            <person name="Li Y."/>
        </authorList>
    </citation>
    <scope>NUCLEOTIDE SEQUENCE [LARGE SCALE GENOMIC DNA]</scope>
    <source>
        <strain evidence="3 4">2D-5</strain>
    </source>
</reference>
<organism evidence="3 4">
    <name type="scientific">Paenirhodobacter populi</name>
    <dbReference type="NCBI Taxonomy" id="2306993"/>
    <lineage>
        <taxon>Bacteria</taxon>
        <taxon>Pseudomonadati</taxon>
        <taxon>Pseudomonadota</taxon>
        <taxon>Alphaproteobacteria</taxon>
        <taxon>Rhodobacterales</taxon>
        <taxon>Rhodobacter group</taxon>
        <taxon>Paenirhodobacter</taxon>
    </lineage>
</organism>
<feature type="signal peptide" evidence="1">
    <location>
        <begin position="1"/>
        <end position="21"/>
    </location>
</feature>
<sequence>MKALRLVALAATLCLPLPAVAQDQLTLILDWYVNPDHAPIILAQERGFFADQGLEVEVIAPADPSEPPKLVAAGRADLAISYQPQLHLQVHEGLPLVRVGTLVATPLNCLMVKADGQVKSLSDLRGRKVGYSVSGVEEAVMAAMLGSVGLSIADVEMINVNWSLTPAVLTGQVDAAIGAFRNFELTQMRLAGANGRCFFPEEAGLPSYDELIFVANAESLDRSRVNRFLAAIERGTEYMLNHPDEAFAIFAATSSDLSDELNTRAWADTLPRFAHSPAALDHGRYARFEAFLHEAGLVSSILPVSALALDPGAPDPETAE</sequence>
<evidence type="ECO:0000259" key="2">
    <source>
        <dbReference type="Pfam" id="PF09084"/>
    </source>
</evidence>
<dbReference type="EMBL" id="SAUW01000053">
    <property type="protein sequence ID" value="RWR04444.1"/>
    <property type="molecule type" value="Genomic_DNA"/>
</dbReference>
<gene>
    <name evidence="3" type="ORF">D2T33_21085</name>
</gene>
<accession>A0A443IJ52</accession>
<dbReference type="PANTHER" id="PTHR31528">
    <property type="entry name" value="4-AMINO-5-HYDROXYMETHYL-2-METHYLPYRIMIDINE PHOSPHATE SYNTHASE THI11-RELATED"/>
    <property type="match status" value="1"/>
</dbReference>